<feature type="domain" description="EGF-like" evidence="5">
    <location>
        <begin position="163"/>
        <end position="201"/>
    </location>
</feature>
<evidence type="ECO:0000256" key="3">
    <source>
        <dbReference type="ARBA" id="ARBA00023157"/>
    </source>
</evidence>
<keyword evidence="3 4" id="KW-1015">Disulfide bond</keyword>
<protein>
    <submittedName>
        <fullName evidence="8">Fibropellin-1-like</fullName>
    </submittedName>
</protein>
<sequence length="266" mass="28920">MQYKFLNIDECASNPCWQGGTCLDHVDGYSCVCPKGATGKNCETAFFAGECYEFSSEALTHQEATQACSVKNGHLVDLKDEQEQRFLADKLMASNGASSWLAVRSAPTAFLYSNGSPISGPIQWSSSEPAAPCDLCALLDSSDNFLARTAACTEQHNYVCQSNMKPCGENVCQNGGICFSCFDDSAAFCDCSAGFDGKTCEINMDWCSQVQCPQYWVCQDYTFYFQCVHLAPITSRTIPYQCSSASCLDGMYCTEESAASFSCKVG</sequence>
<dbReference type="OMA" id="ECYEFSS"/>
<dbReference type="Pfam" id="PF00008">
    <property type="entry name" value="EGF"/>
    <property type="match status" value="1"/>
</dbReference>
<dbReference type="SUPFAM" id="SSF57196">
    <property type="entry name" value="EGF/Laminin"/>
    <property type="match status" value="2"/>
</dbReference>
<dbReference type="InterPro" id="IPR018097">
    <property type="entry name" value="EGF_Ca-bd_CS"/>
</dbReference>
<evidence type="ECO:0000256" key="1">
    <source>
        <dbReference type="ARBA" id="ARBA00022536"/>
    </source>
</evidence>
<dbReference type="PROSITE" id="PS00022">
    <property type="entry name" value="EGF_1"/>
    <property type="match status" value="2"/>
</dbReference>
<dbReference type="KEGG" id="bfo:118412934"/>
<reference evidence="7" key="1">
    <citation type="journal article" date="2020" name="Nat. Ecol. Evol.">
        <title>Deeply conserved synteny resolves early events in vertebrate evolution.</title>
        <authorList>
            <person name="Simakov O."/>
            <person name="Marletaz F."/>
            <person name="Yue J.X."/>
            <person name="O'Connell B."/>
            <person name="Jenkins J."/>
            <person name="Brandt A."/>
            <person name="Calef R."/>
            <person name="Tung C.H."/>
            <person name="Huang T.K."/>
            <person name="Schmutz J."/>
            <person name="Satoh N."/>
            <person name="Yu J.K."/>
            <person name="Putnam N.H."/>
            <person name="Green R.E."/>
            <person name="Rokhsar D.S."/>
        </authorList>
    </citation>
    <scope>NUCLEOTIDE SEQUENCE [LARGE SCALE GENOMIC DNA]</scope>
    <source>
        <strain evidence="7">S238N-H82</strain>
    </source>
</reference>
<dbReference type="Proteomes" id="UP000001554">
    <property type="component" value="Chromosome 4"/>
</dbReference>
<evidence type="ECO:0000259" key="6">
    <source>
        <dbReference type="PROSITE" id="PS50041"/>
    </source>
</evidence>
<feature type="disulfide bond" evidence="4">
    <location>
        <begin position="191"/>
        <end position="200"/>
    </location>
</feature>
<dbReference type="PROSITE" id="PS01187">
    <property type="entry name" value="EGF_CA"/>
    <property type="match status" value="1"/>
</dbReference>
<dbReference type="OrthoDB" id="283575at2759"/>
<evidence type="ECO:0000259" key="5">
    <source>
        <dbReference type="PROSITE" id="PS50026"/>
    </source>
</evidence>
<dbReference type="Gene3D" id="3.10.100.10">
    <property type="entry name" value="Mannose-Binding Protein A, subunit A"/>
    <property type="match status" value="1"/>
</dbReference>
<dbReference type="SUPFAM" id="SSF56436">
    <property type="entry name" value="C-type lectin-like"/>
    <property type="match status" value="1"/>
</dbReference>
<feature type="domain" description="EGF-like" evidence="5">
    <location>
        <begin position="7"/>
        <end position="43"/>
    </location>
</feature>
<dbReference type="Pfam" id="PF00059">
    <property type="entry name" value="Lectin_C"/>
    <property type="match status" value="1"/>
</dbReference>
<accession>A0A9J7MLQ6</accession>
<dbReference type="PROSITE" id="PS01186">
    <property type="entry name" value="EGF_2"/>
    <property type="match status" value="1"/>
</dbReference>
<dbReference type="InterPro" id="IPR016186">
    <property type="entry name" value="C-type_lectin-like/link_sf"/>
</dbReference>
<dbReference type="AlphaFoldDB" id="A0A9J7MLQ6"/>
<dbReference type="RefSeq" id="XP_035671885.1">
    <property type="nucleotide sequence ID" value="XM_035815992.1"/>
</dbReference>
<dbReference type="SMART" id="SM00181">
    <property type="entry name" value="EGF"/>
    <property type="match status" value="2"/>
</dbReference>
<dbReference type="PROSITE" id="PS00010">
    <property type="entry name" value="ASX_HYDROXYL"/>
    <property type="match status" value="1"/>
</dbReference>
<dbReference type="FunFam" id="2.10.25.10:FF:000712">
    <property type="entry name" value="Uncharacterized protein"/>
    <property type="match status" value="1"/>
</dbReference>
<dbReference type="InterPro" id="IPR016187">
    <property type="entry name" value="CTDL_fold"/>
</dbReference>
<dbReference type="PROSITE" id="PS50026">
    <property type="entry name" value="EGF_3"/>
    <property type="match status" value="2"/>
</dbReference>
<evidence type="ECO:0000256" key="4">
    <source>
        <dbReference type="PROSITE-ProRule" id="PRU00076"/>
    </source>
</evidence>
<dbReference type="SMART" id="SM00034">
    <property type="entry name" value="CLECT"/>
    <property type="match status" value="1"/>
</dbReference>
<keyword evidence="7" id="KW-1185">Reference proteome</keyword>
<feature type="disulfide bond" evidence="4">
    <location>
        <begin position="33"/>
        <end position="42"/>
    </location>
</feature>
<dbReference type="FunFam" id="2.10.25.10:FF:000334">
    <property type="entry name" value="protein delta homolog 2 isoform X1"/>
    <property type="match status" value="1"/>
</dbReference>
<dbReference type="InterPro" id="IPR000152">
    <property type="entry name" value="EGF-type_Asp/Asn_hydroxyl_site"/>
</dbReference>
<dbReference type="GeneID" id="118412934"/>
<dbReference type="SMART" id="SM00179">
    <property type="entry name" value="EGF_CA"/>
    <property type="match status" value="1"/>
</dbReference>
<gene>
    <name evidence="8" type="primary">LOC118412934</name>
</gene>
<dbReference type="PROSITE" id="PS50041">
    <property type="entry name" value="C_TYPE_LECTIN_2"/>
    <property type="match status" value="1"/>
</dbReference>
<name>A0A9J7MLQ6_BRAFL</name>
<dbReference type="CDD" id="cd00037">
    <property type="entry name" value="CLECT"/>
    <property type="match status" value="1"/>
</dbReference>
<dbReference type="Gene3D" id="2.10.25.10">
    <property type="entry name" value="Laminin"/>
    <property type="match status" value="2"/>
</dbReference>
<dbReference type="InterPro" id="IPR000742">
    <property type="entry name" value="EGF"/>
</dbReference>
<evidence type="ECO:0000313" key="8">
    <source>
        <dbReference type="RefSeq" id="XP_035671885.1"/>
    </source>
</evidence>
<dbReference type="FunFam" id="3.10.100.10:FF:000107">
    <property type="entry name" value="Uncharacterized protein"/>
    <property type="match status" value="1"/>
</dbReference>
<evidence type="ECO:0000313" key="7">
    <source>
        <dbReference type="Proteomes" id="UP000001554"/>
    </source>
</evidence>
<keyword evidence="1 4" id="KW-0245">EGF-like domain</keyword>
<feature type="disulfide bond" evidence="4">
    <location>
        <begin position="172"/>
        <end position="189"/>
    </location>
</feature>
<dbReference type="InterPro" id="IPR001881">
    <property type="entry name" value="EGF-like_Ca-bd_dom"/>
</dbReference>
<dbReference type="CDD" id="cd00054">
    <property type="entry name" value="EGF_CA"/>
    <property type="match status" value="1"/>
</dbReference>
<reference evidence="8" key="2">
    <citation type="submission" date="2025-08" db="UniProtKB">
        <authorList>
            <consortium name="RefSeq"/>
        </authorList>
    </citation>
    <scope>IDENTIFICATION</scope>
    <source>
        <strain evidence="8">S238N-H82</strain>
        <tissue evidence="8">Testes</tissue>
    </source>
</reference>
<feature type="domain" description="C-type lectin" evidence="6">
    <location>
        <begin position="47"/>
        <end position="161"/>
    </location>
</feature>
<organism evidence="7 8">
    <name type="scientific">Branchiostoma floridae</name>
    <name type="common">Florida lancelet</name>
    <name type="synonym">Amphioxus</name>
    <dbReference type="NCBI Taxonomy" id="7739"/>
    <lineage>
        <taxon>Eukaryota</taxon>
        <taxon>Metazoa</taxon>
        <taxon>Chordata</taxon>
        <taxon>Cephalochordata</taxon>
        <taxon>Leptocardii</taxon>
        <taxon>Amphioxiformes</taxon>
        <taxon>Branchiostomatidae</taxon>
        <taxon>Branchiostoma</taxon>
    </lineage>
</organism>
<dbReference type="GO" id="GO:0005509">
    <property type="term" value="F:calcium ion binding"/>
    <property type="evidence" value="ECO:0007669"/>
    <property type="project" value="InterPro"/>
</dbReference>
<dbReference type="PANTHER" id="PTHR12916:SF9">
    <property type="entry name" value="NEUROGENIC LOCUS NOTCH HOMOLOG PROTEIN 1-RELATED"/>
    <property type="match status" value="1"/>
</dbReference>
<proteinExistence type="predicted"/>
<comment type="caution">
    <text evidence="4">Lacks conserved residue(s) required for the propagation of feature annotation.</text>
</comment>
<dbReference type="PANTHER" id="PTHR12916">
    <property type="entry name" value="CYTOCHROME C OXIDASE POLYPEPTIDE VIC-2"/>
    <property type="match status" value="1"/>
</dbReference>
<dbReference type="InterPro" id="IPR001304">
    <property type="entry name" value="C-type_lectin-like"/>
</dbReference>
<evidence type="ECO:0000256" key="2">
    <source>
        <dbReference type="ARBA" id="ARBA00022737"/>
    </source>
</evidence>
<keyword evidence="2" id="KW-0677">Repeat</keyword>
<dbReference type="PRINTS" id="PR00010">
    <property type="entry name" value="EGFBLOOD"/>
</dbReference>